<evidence type="ECO:0000256" key="5">
    <source>
        <dbReference type="SAM" id="MobiDB-lite"/>
    </source>
</evidence>
<dbReference type="GO" id="GO:0006825">
    <property type="term" value="P:copper ion transport"/>
    <property type="evidence" value="ECO:0007669"/>
    <property type="project" value="InterPro"/>
</dbReference>
<evidence type="ECO:0000256" key="4">
    <source>
        <dbReference type="ARBA" id="ARBA00023008"/>
    </source>
</evidence>
<sequence>MTADTTAARGTTGTAVRIMLASLFGLLAAVLMPLVVPALLPAASAHDTLTSSNPAAGESLEQAPEALELTYSDEVLNLSPAVRLTTSAGEEIFTETPAVSGNTATIDLPPLPADDYQVLWRVVSSDGHPIEGTVDFTVTVGAEPTATADSESEEPKESEEPTAGTDEPSTEDTAAEPAEAQQSEGGLPLGMILGGLALLLLLAAIGAIIVRLRRSPGDNTD</sequence>
<dbReference type="PANTHER" id="PTHR34820">
    <property type="entry name" value="INNER MEMBRANE PROTEIN YEBZ"/>
    <property type="match status" value="1"/>
</dbReference>
<reference evidence="8" key="1">
    <citation type="journal article" date="2021" name="PeerJ">
        <title>Extensive microbial diversity within the chicken gut microbiome revealed by metagenomics and culture.</title>
        <authorList>
            <person name="Gilroy R."/>
            <person name="Ravi A."/>
            <person name="Getino M."/>
            <person name="Pursley I."/>
            <person name="Horton D.L."/>
            <person name="Alikhan N.F."/>
            <person name="Baker D."/>
            <person name="Gharbi K."/>
            <person name="Hall N."/>
            <person name="Watson M."/>
            <person name="Adriaenssens E.M."/>
            <person name="Foster-Nyarko E."/>
            <person name="Jarju S."/>
            <person name="Secka A."/>
            <person name="Antonio M."/>
            <person name="Oren A."/>
            <person name="Chaudhuri R.R."/>
            <person name="La Ragione R."/>
            <person name="Hildebrand F."/>
            <person name="Pallen M.J."/>
        </authorList>
    </citation>
    <scope>NUCLEOTIDE SEQUENCE</scope>
    <source>
        <strain evidence="8">ChiHejej3B27-3195</strain>
    </source>
</reference>
<keyword evidence="2" id="KW-0479">Metal-binding</keyword>
<gene>
    <name evidence="8" type="ORF">H9871_10505</name>
</gene>
<evidence type="ECO:0000256" key="1">
    <source>
        <dbReference type="ARBA" id="ARBA00004196"/>
    </source>
</evidence>
<keyword evidence="6" id="KW-1133">Transmembrane helix</keyword>
<evidence type="ECO:0000313" key="8">
    <source>
        <dbReference type="EMBL" id="HIX00559.1"/>
    </source>
</evidence>
<dbReference type="InterPro" id="IPR007348">
    <property type="entry name" value="CopC_dom"/>
</dbReference>
<feature type="transmembrane region" description="Helical" evidence="6">
    <location>
        <begin position="18"/>
        <end position="40"/>
    </location>
</feature>
<dbReference type="GO" id="GO:0030313">
    <property type="term" value="C:cell envelope"/>
    <property type="evidence" value="ECO:0007669"/>
    <property type="project" value="UniProtKB-SubCell"/>
</dbReference>
<dbReference type="SUPFAM" id="SSF81296">
    <property type="entry name" value="E set domains"/>
    <property type="match status" value="1"/>
</dbReference>
<evidence type="ECO:0000256" key="3">
    <source>
        <dbReference type="ARBA" id="ARBA00022729"/>
    </source>
</evidence>
<evidence type="ECO:0000259" key="7">
    <source>
        <dbReference type="Pfam" id="PF04234"/>
    </source>
</evidence>
<keyword evidence="6" id="KW-0812">Transmembrane</keyword>
<dbReference type="GO" id="GO:0005886">
    <property type="term" value="C:plasma membrane"/>
    <property type="evidence" value="ECO:0007669"/>
    <property type="project" value="TreeGrafter"/>
</dbReference>
<dbReference type="EMBL" id="DXGD01000387">
    <property type="protein sequence ID" value="HIX00559.1"/>
    <property type="molecule type" value="Genomic_DNA"/>
</dbReference>
<protein>
    <submittedName>
        <fullName evidence="8">Copper resistance protein CopC</fullName>
    </submittedName>
</protein>
<dbReference type="GO" id="GO:0046688">
    <property type="term" value="P:response to copper ion"/>
    <property type="evidence" value="ECO:0007669"/>
    <property type="project" value="InterPro"/>
</dbReference>
<dbReference type="AlphaFoldDB" id="A0A9D1UUB7"/>
<dbReference type="Pfam" id="PF04234">
    <property type="entry name" value="CopC"/>
    <property type="match status" value="1"/>
</dbReference>
<dbReference type="InterPro" id="IPR014756">
    <property type="entry name" value="Ig_E-set"/>
</dbReference>
<accession>A0A9D1UUB7</accession>
<dbReference type="InterPro" id="IPR014755">
    <property type="entry name" value="Cu-Rt/internalin_Ig-like"/>
</dbReference>
<dbReference type="Proteomes" id="UP000824151">
    <property type="component" value="Unassembled WGS sequence"/>
</dbReference>
<organism evidence="8 9">
    <name type="scientific">Candidatus Nesterenkonia stercoripullorum</name>
    <dbReference type="NCBI Taxonomy" id="2838701"/>
    <lineage>
        <taxon>Bacteria</taxon>
        <taxon>Bacillati</taxon>
        <taxon>Actinomycetota</taxon>
        <taxon>Actinomycetes</taxon>
        <taxon>Micrococcales</taxon>
        <taxon>Micrococcaceae</taxon>
        <taxon>Nesterenkonia</taxon>
    </lineage>
</organism>
<keyword evidence="3" id="KW-0732">Signal</keyword>
<comment type="subcellular location">
    <subcellularLocation>
        <location evidence="1">Cell envelope</location>
    </subcellularLocation>
</comment>
<dbReference type="InterPro" id="IPR032694">
    <property type="entry name" value="CopC/D"/>
</dbReference>
<proteinExistence type="predicted"/>
<keyword evidence="6" id="KW-0472">Membrane</keyword>
<evidence type="ECO:0000256" key="6">
    <source>
        <dbReference type="SAM" id="Phobius"/>
    </source>
</evidence>
<dbReference type="GO" id="GO:0042597">
    <property type="term" value="C:periplasmic space"/>
    <property type="evidence" value="ECO:0007669"/>
    <property type="project" value="InterPro"/>
</dbReference>
<dbReference type="PANTHER" id="PTHR34820:SF4">
    <property type="entry name" value="INNER MEMBRANE PROTEIN YEBZ"/>
    <property type="match status" value="1"/>
</dbReference>
<keyword evidence="4" id="KW-0186">Copper</keyword>
<dbReference type="GO" id="GO:0005507">
    <property type="term" value="F:copper ion binding"/>
    <property type="evidence" value="ECO:0007669"/>
    <property type="project" value="InterPro"/>
</dbReference>
<feature type="region of interest" description="Disordered" evidence="5">
    <location>
        <begin position="144"/>
        <end position="185"/>
    </location>
</feature>
<feature type="domain" description="CopC" evidence="7">
    <location>
        <begin position="46"/>
        <end position="138"/>
    </location>
</feature>
<comment type="caution">
    <text evidence="8">The sequence shown here is derived from an EMBL/GenBank/DDBJ whole genome shotgun (WGS) entry which is preliminary data.</text>
</comment>
<dbReference type="Gene3D" id="2.60.40.1220">
    <property type="match status" value="1"/>
</dbReference>
<evidence type="ECO:0000313" key="9">
    <source>
        <dbReference type="Proteomes" id="UP000824151"/>
    </source>
</evidence>
<reference evidence="8" key="2">
    <citation type="submission" date="2021-04" db="EMBL/GenBank/DDBJ databases">
        <authorList>
            <person name="Gilroy R."/>
        </authorList>
    </citation>
    <scope>NUCLEOTIDE SEQUENCE</scope>
    <source>
        <strain evidence="8">ChiHejej3B27-3195</strain>
    </source>
</reference>
<evidence type="ECO:0000256" key="2">
    <source>
        <dbReference type="ARBA" id="ARBA00022723"/>
    </source>
</evidence>
<feature type="transmembrane region" description="Helical" evidence="6">
    <location>
        <begin position="189"/>
        <end position="210"/>
    </location>
</feature>
<name>A0A9D1UUB7_9MICC</name>